<dbReference type="InterPro" id="IPR045510">
    <property type="entry name" value="DUF6481"/>
</dbReference>
<keyword evidence="3" id="KW-1185">Reference proteome</keyword>
<gene>
    <name evidence="2" type="ordered locus">Mnod_0843</name>
</gene>
<organism evidence="2 3">
    <name type="scientific">Methylobacterium nodulans (strain LMG 21967 / CNCM I-2342 / ORS 2060)</name>
    <dbReference type="NCBI Taxonomy" id="460265"/>
    <lineage>
        <taxon>Bacteria</taxon>
        <taxon>Pseudomonadati</taxon>
        <taxon>Pseudomonadota</taxon>
        <taxon>Alphaproteobacteria</taxon>
        <taxon>Hyphomicrobiales</taxon>
        <taxon>Methylobacteriaceae</taxon>
        <taxon>Methylobacterium</taxon>
    </lineage>
</organism>
<dbReference type="eggNOG" id="ENOG502ZYIZ">
    <property type="taxonomic scope" value="Bacteria"/>
</dbReference>
<dbReference type="Pfam" id="PF20089">
    <property type="entry name" value="DUF6481"/>
    <property type="match status" value="1"/>
</dbReference>
<name>B8IGH1_METNO</name>
<dbReference type="HOGENOM" id="CLU_139722_0_0_5"/>
<accession>B8IGH1</accession>
<dbReference type="EMBL" id="CP001349">
    <property type="protein sequence ID" value="ACL55871.1"/>
    <property type="molecule type" value="Genomic_DNA"/>
</dbReference>
<dbReference type="STRING" id="460265.Mnod_0843"/>
<sequence>MSKFKEEPFGTRLKSAADAKQAMLARFQTRSTGDDAALASRRAERQAIVEARNIRLAEREAARRAEAARVETEQARVREQEAADQARDAAEASARALALQAEQKAARDARYAARKARKRG</sequence>
<dbReference type="Proteomes" id="UP000008207">
    <property type="component" value="Chromosome"/>
</dbReference>
<dbReference type="RefSeq" id="WP_015927575.1">
    <property type="nucleotide sequence ID" value="NC_011894.1"/>
</dbReference>
<feature type="compositionally biased region" description="Basic and acidic residues" evidence="1">
    <location>
        <begin position="75"/>
        <end position="90"/>
    </location>
</feature>
<evidence type="ECO:0000313" key="3">
    <source>
        <dbReference type="Proteomes" id="UP000008207"/>
    </source>
</evidence>
<evidence type="ECO:0000256" key="1">
    <source>
        <dbReference type="SAM" id="MobiDB-lite"/>
    </source>
</evidence>
<dbReference type="AlphaFoldDB" id="B8IGH1"/>
<evidence type="ECO:0000313" key="2">
    <source>
        <dbReference type="EMBL" id="ACL55871.1"/>
    </source>
</evidence>
<dbReference type="KEGG" id="mno:Mnod_0843"/>
<feature type="region of interest" description="Disordered" evidence="1">
    <location>
        <begin position="75"/>
        <end position="94"/>
    </location>
</feature>
<protein>
    <submittedName>
        <fullName evidence="2">Uncharacterized protein</fullName>
    </submittedName>
</protein>
<reference evidence="2 3" key="1">
    <citation type="submission" date="2009-01" db="EMBL/GenBank/DDBJ databases">
        <title>Complete sequence of chromosome of Methylobacterium nodulans ORS 2060.</title>
        <authorList>
            <consortium name="US DOE Joint Genome Institute"/>
            <person name="Lucas S."/>
            <person name="Copeland A."/>
            <person name="Lapidus A."/>
            <person name="Glavina del Rio T."/>
            <person name="Dalin E."/>
            <person name="Tice H."/>
            <person name="Bruce D."/>
            <person name="Goodwin L."/>
            <person name="Pitluck S."/>
            <person name="Sims D."/>
            <person name="Brettin T."/>
            <person name="Detter J.C."/>
            <person name="Han C."/>
            <person name="Larimer F."/>
            <person name="Land M."/>
            <person name="Hauser L."/>
            <person name="Kyrpides N."/>
            <person name="Ivanova N."/>
            <person name="Marx C.J."/>
            <person name="Richardson P."/>
        </authorList>
    </citation>
    <scope>NUCLEOTIDE SEQUENCE [LARGE SCALE GENOMIC DNA]</scope>
    <source>
        <strain evidence="3">LMG 21967 / CNCM I-2342 / ORS 2060</strain>
    </source>
</reference>
<proteinExistence type="predicted"/>